<keyword evidence="1" id="KW-0732">Signal</keyword>
<dbReference type="EMBL" id="CAMAPF010000141">
    <property type="protein sequence ID" value="CAH9106981.1"/>
    <property type="molecule type" value="Genomic_DNA"/>
</dbReference>
<dbReference type="AlphaFoldDB" id="A0AAV0ERX9"/>
<dbReference type="EMBL" id="CAMAPF010000939">
    <property type="protein sequence ID" value="CAH9126036.1"/>
    <property type="molecule type" value="Genomic_DNA"/>
</dbReference>
<feature type="chain" id="PRO_5044713440" evidence="1">
    <location>
        <begin position="19"/>
        <end position="158"/>
    </location>
</feature>
<gene>
    <name evidence="2" type="ORF">CEPIT_LOCUS17778</name>
    <name evidence="3" type="ORF">CEPIT_LOCUS27223</name>
</gene>
<evidence type="ECO:0000313" key="3">
    <source>
        <dbReference type="EMBL" id="CAH9126036.1"/>
    </source>
</evidence>
<keyword evidence="4" id="KW-1185">Reference proteome</keyword>
<reference evidence="3" key="1">
    <citation type="submission" date="2022-07" db="EMBL/GenBank/DDBJ databases">
        <authorList>
            <person name="Macas J."/>
            <person name="Novak P."/>
            <person name="Neumann P."/>
        </authorList>
    </citation>
    <scope>NUCLEOTIDE SEQUENCE</scope>
</reference>
<accession>A0AAV0ERX9</accession>
<name>A0AAV0ERX9_9ASTE</name>
<dbReference type="PANTHER" id="PTHR10775:SF185">
    <property type="entry name" value="OS08G0208400 PROTEIN"/>
    <property type="match status" value="1"/>
</dbReference>
<evidence type="ECO:0000313" key="4">
    <source>
        <dbReference type="Proteomes" id="UP001152523"/>
    </source>
</evidence>
<feature type="signal peptide" evidence="1">
    <location>
        <begin position="1"/>
        <end position="18"/>
    </location>
</feature>
<comment type="caution">
    <text evidence="3">The sequence shown here is derived from an EMBL/GenBank/DDBJ whole genome shotgun (WGS) entry which is preliminary data.</text>
</comment>
<dbReference type="PANTHER" id="PTHR10775">
    <property type="entry name" value="OS08G0208400 PROTEIN"/>
    <property type="match status" value="1"/>
</dbReference>
<sequence length="158" mass="18193">MINMTLIICLLKITITMACGLPVYLEALVSNAQAELLSRLYENFKVIFYHIMSLLHIKVYNMLSGKDMDMILKLMKSPLPNGVTLRSSYYDGTQILWGLGLGYECMHACKYDCVLFWNNNNNLDCFPTCGTSRWKVDDGNRKKIPHKILRYFPLKPSL</sequence>
<protein>
    <submittedName>
        <fullName evidence="3">Uncharacterized protein</fullName>
    </submittedName>
</protein>
<proteinExistence type="predicted"/>
<organism evidence="3 4">
    <name type="scientific">Cuscuta epithymum</name>
    <dbReference type="NCBI Taxonomy" id="186058"/>
    <lineage>
        <taxon>Eukaryota</taxon>
        <taxon>Viridiplantae</taxon>
        <taxon>Streptophyta</taxon>
        <taxon>Embryophyta</taxon>
        <taxon>Tracheophyta</taxon>
        <taxon>Spermatophyta</taxon>
        <taxon>Magnoliopsida</taxon>
        <taxon>eudicotyledons</taxon>
        <taxon>Gunneridae</taxon>
        <taxon>Pentapetalae</taxon>
        <taxon>asterids</taxon>
        <taxon>lamiids</taxon>
        <taxon>Solanales</taxon>
        <taxon>Convolvulaceae</taxon>
        <taxon>Cuscuteae</taxon>
        <taxon>Cuscuta</taxon>
        <taxon>Cuscuta subgen. Cuscuta</taxon>
    </lineage>
</organism>
<dbReference type="Proteomes" id="UP001152523">
    <property type="component" value="Unassembled WGS sequence"/>
</dbReference>
<evidence type="ECO:0000256" key="1">
    <source>
        <dbReference type="SAM" id="SignalP"/>
    </source>
</evidence>
<evidence type="ECO:0000313" key="2">
    <source>
        <dbReference type="EMBL" id="CAH9106981.1"/>
    </source>
</evidence>